<feature type="transmembrane region" description="Helical" evidence="1">
    <location>
        <begin position="180"/>
        <end position="197"/>
    </location>
</feature>
<keyword evidence="1" id="KW-1133">Transmembrane helix</keyword>
<feature type="transmembrane region" description="Helical" evidence="1">
    <location>
        <begin position="18"/>
        <end position="37"/>
    </location>
</feature>
<feature type="transmembrane region" description="Helical" evidence="1">
    <location>
        <begin position="123"/>
        <end position="145"/>
    </location>
</feature>
<reference evidence="2 3" key="1">
    <citation type="journal article" date="2019" name="Int. J. Syst. Evol. Microbiol.">
        <title>The Global Catalogue of Microorganisms (GCM) 10K type strain sequencing project: providing services to taxonomists for standard genome sequencing and annotation.</title>
        <authorList>
            <consortium name="The Broad Institute Genomics Platform"/>
            <consortium name="The Broad Institute Genome Sequencing Center for Infectious Disease"/>
            <person name="Wu L."/>
            <person name="Ma J."/>
        </authorList>
    </citation>
    <scope>NUCLEOTIDE SEQUENCE [LARGE SCALE GENOMIC DNA]</scope>
    <source>
        <strain evidence="2 3">XZYJT29</strain>
    </source>
</reference>
<dbReference type="GeneID" id="78820610"/>
<sequence>MLAAGRGHISDLQLGPPLLPTILLIFVSIGLLSPYIGRKYAGTISVIKFTIPFVYFTKTDTLIWTIGDDVNYYLTSEKLLQNLSALEIYSITAPELISNIIGSTHSLYYWYNIIIMDVFGSSYAVPVLGNVFVTTLSGILFYHILFEIKQNRAYAKYGTIFYLLHWDVLSWSSFLNIKDILVIFFTMICLLSVLKIARENDTSTTKLHSMILVIITAMFWYLRFYAPAFIFGAAILWFISRDKTHSFFAGGLLVISLPILQVGLASASNYVNIGFIWPGILTFSTPVIPFQLTSATHGFLILSATLNWIFYLPTVLVGIRLFFTSDRGRLLLIYLLLVLLFYSVVPYLSGSRQRFQTVFVFAWLEYHFLWMYFPRLKMEYRS</sequence>
<accession>A0ABD5XYV9</accession>
<protein>
    <recommendedName>
        <fullName evidence="4">Glycosyltransferase RgtA/B/C/D-like domain-containing protein</fullName>
    </recommendedName>
</protein>
<dbReference type="AlphaFoldDB" id="A0ABD5XYV9"/>
<feature type="transmembrane region" description="Helical" evidence="1">
    <location>
        <begin position="209"/>
        <end position="239"/>
    </location>
</feature>
<feature type="transmembrane region" description="Helical" evidence="1">
    <location>
        <begin position="271"/>
        <end position="292"/>
    </location>
</feature>
<evidence type="ECO:0000313" key="3">
    <source>
        <dbReference type="Proteomes" id="UP001596432"/>
    </source>
</evidence>
<feature type="transmembrane region" description="Helical" evidence="1">
    <location>
        <begin position="298"/>
        <end position="323"/>
    </location>
</feature>
<dbReference type="EMBL" id="JBHTAS010000001">
    <property type="protein sequence ID" value="MFC7140322.1"/>
    <property type="molecule type" value="Genomic_DNA"/>
</dbReference>
<dbReference type="RefSeq" id="WP_274325880.1">
    <property type="nucleotide sequence ID" value="NZ_CP118158.1"/>
</dbReference>
<keyword evidence="1" id="KW-0812">Transmembrane</keyword>
<comment type="caution">
    <text evidence="2">The sequence shown here is derived from an EMBL/GenBank/DDBJ whole genome shotgun (WGS) entry which is preliminary data.</text>
</comment>
<feature type="transmembrane region" description="Helical" evidence="1">
    <location>
        <begin position="245"/>
        <end position="264"/>
    </location>
</feature>
<proteinExistence type="predicted"/>
<gene>
    <name evidence="2" type="ORF">ACFQMA_10850</name>
</gene>
<evidence type="ECO:0000256" key="1">
    <source>
        <dbReference type="SAM" id="Phobius"/>
    </source>
</evidence>
<evidence type="ECO:0000313" key="2">
    <source>
        <dbReference type="EMBL" id="MFC7140322.1"/>
    </source>
</evidence>
<organism evidence="2 3">
    <name type="scientific">Halosimplex aquaticum</name>
    <dbReference type="NCBI Taxonomy" id="3026162"/>
    <lineage>
        <taxon>Archaea</taxon>
        <taxon>Methanobacteriati</taxon>
        <taxon>Methanobacteriota</taxon>
        <taxon>Stenosarchaea group</taxon>
        <taxon>Halobacteria</taxon>
        <taxon>Halobacteriales</taxon>
        <taxon>Haloarculaceae</taxon>
        <taxon>Halosimplex</taxon>
    </lineage>
</organism>
<feature type="transmembrane region" description="Helical" evidence="1">
    <location>
        <begin position="330"/>
        <end position="349"/>
    </location>
</feature>
<feature type="transmembrane region" description="Helical" evidence="1">
    <location>
        <begin position="355"/>
        <end position="373"/>
    </location>
</feature>
<evidence type="ECO:0008006" key="4">
    <source>
        <dbReference type="Google" id="ProtNLM"/>
    </source>
</evidence>
<name>A0ABD5XYV9_9EURY</name>
<feature type="transmembrane region" description="Helical" evidence="1">
    <location>
        <begin position="157"/>
        <end position="174"/>
    </location>
</feature>
<keyword evidence="1" id="KW-0472">Membrane</keyword>
<dbReference type="Proteomes" id="UP001596432">
    <property type="component" value="Unassembled WGS sequence"/>
</dbReference>
<keyword evidence="3" id="KW-1185">Reference proteome</keyword>